<keyword evidence="1" id="KW-0614">Plasmid</keyword>
<evidence type="ECO:0000313" key="1">
    <source>
        <dbReference type="EMBL" id="AFK90023.1"/>
    </source>
</evidence>
<proteinExistence type="predicted"/>
<dbReference type="RefSeq" id="WP_015062621.1">
    <property type="nucleotide sequence ID" value="NC_019342.1"/>
</dbReference>
<reference evidence="1" key="1">
    <citation type="submission" date="2012-01" db="EMBL/GenBank/DDBJ databases">
        <authorList>
            <person name="Summers A.O."/>
            <person name="Wireman J."/>
        </authorList>
    </citation>
    <scope>NUCLEOTIDE SEQUENCE</scope>
    <source>
        <strain evidence="1">14</strain>
        <plasmid evidence="1">p14-120</plasmid>
    </source>
</reference>
<geneLocation type="plasmid" evidence="1">
    <name>p14-120</name>
</geneLocation>
<organism evidence="1">
    <name type="scientific">Salmonella sp. 14</name>
    <dbReference type="NCBI Taxonomy" id="1179812"/>
    <lineage>
        <taxon>Bacteria</taxon>
        <taxon>Pseudomonadati</taxon>
        <taxon>Pseudomonadota</taxon>
        <taxon>Gammaproteobacteria</taxon>
        <taxon>Enterobacterales</taxon>
        <taxon>Enterobacteriaceae</taxon>
        <taxon>Salmonella</taxon>
    </lineage>
</organism>
<protein>
    <submittedName>
        <fullName evidence="1">Uncharacterized protein</fullName>
    </submittedName>
</protein>
<accession>I3W346</accession>
<dbReference type="AlphaFoldDB" id="I3W346"/>
<name>I3W346_9ENTR</name>
<sequence>MEKCEEQNNKEAVEGFEGQWNEKRKRTLSVTNGAKLGLPQLGWRNIDETF</sequence>
<dbReference type="EMBL" id="JQ418538">
    <property type="protein sequence ID" value="AFK90023.1"/>
    <property type="molecule type" value="Genomic_DNA"/>
</dbReference>